<feature type="compositionally biased region" description="Polar residues" evidence="1">
    <location>
        <begin position="354"/>
        <end position="364"/>
    </location>
</feature>
<protein>
    <submittedName>
        <fullName evidence="2">Uncharacterized protein</fullName>
    </submittedName>
</protein>
<evidence type="ECO:0000313" key="3">
    <source>
        <dbReference type="Proteomes" id="UP001142055"/>
    </source>
</evidence>
<proteinExistence type="predicted"/>
<feature type="region of interest" description="Disordered" evidence="1">
    <location>
        <begin position="70"/>
        <end position="93"/>
    </location>
</feature>
<evidence type="ECO:0000256" key="1">
    <source>
        <dbReference type="SAM" id="MobiDB-lite"/>
    </source>
</evidence>
<sequence>METNTIRSISSLDDFDQTKSTELDPSYEEPHLFTNYLLKYGDNDNEDETDTSTTGSLKTWIVNRFKNLSQQNSQSSKNDEMDESNDEYIPETSSSNTLLMPIDFNLLIPKNIDQNSSHELEKFTLSSYNHHNDETEQHLIDDDDSMGDSFQLEQEYGQHENDETNFGYHSLNFESDSDKFSESNSKKVNTIGRSLSDRYRGLSSDVPERRLLMTYPVRRLLMAYFAPRILRFQMAMLLNSVISEISRKIFDPILSNFGIGFGSNKPISFSNSKSSTLSLPLTSSSLPLSLSPSSLSQLAQSLSSLGNGIIPTIGKTSPQTLPPLPSITPSPIMQSVPTVSSSSSDIASTPQSDTSPPANQLSSNVQLSSDSIQLLLNSFGNSDQIKQLLTLATLTNPTINITPQPMDLDQSQTRRVEHSSR</sequence>
<feature type="compositionally biased region" description="Polar residues" evidence="1">
    <location>
        <begin position="398"/>
        <end position="411"/>
    </location>
</feature>
<comment type="caution">
    <text evidence="2">The sequence shown here is derived from an EMBL/GenBank/DDBJ whole genome shotgun (WGS) entry which is preliminary data.</text>
</comment>
<gene>
    <name evidence="2" type="ORF">RDWZM_006160</name>
</gene>
<feature type="compositionally biased region" description="Basic and acidic residues" evidence="1">
    <location>
        <begin position="412"/>
        <end position="421"/>
    </location>
</feature>
<feature type="region of interest" description="Disordered" evidence="1">
    <location>
        <begin position="313"/>
        <end position="364"/>
    </location>
</feature>
<feature type="compositionally biased region" description="Low complexity" evidence="1">
    <location>
        <begin position="329"/>
        <end position="353"/>
    </location>
</feature>
<reference evidence="2" key="1">
    <citation type="submission" date="2022-12" db="EMBL/GenBank/DDBJ databases">
        <title>Genome assemblies of Blomia tropicalis.</title>
        <authorList>
            <person name="Cui Y."/>
        </authorList>
    </citation>
    <scope>NUCLEOTIDE SEQUENCE</scope>
    <source>
        <tissue evidence="2">Adult mites</tissue>
    </source>
</reference>
<organism evidence="2 3">
    <name type="scientific">Blomia tropicalis</name>
    <name type="common">Mite</name>
    <dbReference type="NCBI Taxonomy" id="40697"/>
    <lineage>
        <taxon>Eukaryota</taxon>
        <taxon>Metazoa</taxon>
        <taxon>Ecdysozoa</taxon>
        <taxon>Arthropoda</taxon>
        <taxon>Chelicerata</taxon>
        <taxon>Arachnida</taxon>
        <taxon>Acari</taxon>
        <taxon>Acariformes</taxon>
        <taxon>Sarcoptiformes</taxon>
        <taxon>Astigmata</taxon>
        <taxon>Glycyphagoidea</taxon>
        <taxon>Echimyopodidae</taxon>
        <taxon>Blomia</taxon>
    </lineage>
</organism>
<evidence type="ECO:0000313" key="2">
    <source>
        <dbReference type="EMBL" id="KAJ6220348.1"/>
    </source>
</evidence>
<dbReference type="AlphaFoldDB" id="A0A9Q0M842"/>
<feature type="compositionally biased region" description="Acidic residues" evidence="1">
    <location>
        <begin position="80"/>
        <end position="89"/>
    </location>
</feature>
<dbReference type="EMBL" id="JAPWDV010000002">
    <property type="protein sequence ID" value="KAJ6220348.1"/>
    <property type="molecule type" value="Genomic_DNA"/>
</dbReference>
<accession>A0A9Q0M842</accession>
<name>A0A9Q0M842_BLOTA</name>
<dbReference type="Proteomes" id="UP001142055">
    <property type="component" value="Chromosome 2"/>
</dbReference>
<keyword evidence="3" id="KW-1185">Reference proteome</keyword>
<feature type="region of interest" description="Disordered" evidence="1">
    <location>
        <begin position="398"/>
        <end position="421"/>
    </location>
</feature>